<evidence type="ECO:0000313" key="2">
    <source>
        <dbReference type="Proteomes" id="UP001208570"/>
    </source>
</evidence>
<keyword evidence="2" id="KW-1185">Reference proteome</keyword>
<dbReference type="Proteomes" id="UP001208570">
    <property type="component" value="Unassembled WGS sequence"/>
</dbReference>
<evidence type="ECO:0000313" key="1">
    <source>
        <dbReference type="EMBL" id="KAK2146393.1"/>
    </source>
</evidence>
<gene>
    <name evidence="1" type="ORF">LSH36_611g03057</name>
</gene>
<sequence length="124" mass="13677">MTGVSLYISDLHQELINSLINRASPSTSATKDGPLKIHIPQFLSFGIKYHFAVSWNVINGVRKGLSFCNEKENVIIRKCGIARLYDAIDNRNIPGKKPVTIDDKTVVDILYSYACGLGKGGNDH</sequence>
<name>A0AAD9MW77_9ANNE</name>
<dbReference type="AlphaFoldDB" id="A0AAD9MW77"/>
<protein>
    <submittedName>
        <fullName evidence="1">Uncharacterized protein</fullName>
    </submittedName>
</protein>
<accession>A0AAD9MW77</accession>
<organism evidence="1 2">
    <name type="scientific">Paralvinella palmiformis</name>
    <dbReference type="NCBI Taxonomy" id="53620"/>
    <lineage>
        <taxon>Eukaryota</taxon>
        <taxon>Metazoa</taxon>
        <taxon>Spiralia</taxon>
        <taxon>Lophotrochozoa</taxon>
        <taxon>Annelida</taxon>
        <taxon>Polychaeta</taxon>
        <taxon>Sedentaria</taxon>
        <taxon>Canalipalpata</taxon>
        <taxon>Terebellida</taxon>
        <taxon>Terebelliformia</taxon>
        <taxon>Alvinellidae</taxon>
        <taxon>Paralvinella</taxon>
    </lineage>
</organism>
<comment type="caution">
    <text evidence="1">The sequence shown here is derived from an EMBL/GenBank/DDBJ whole genome shotgun (WGS) entry which is preliminary data.</text>
</comment>
<reference evidence="1" key="1">
    <citation type="journal article" date="2023" name="Mol. Biol. Evol.">
        <title>Third-Generation Sequencing Reveals the Adaptive Role of the Epigenome in Three Deep-Sea Polychaetes.</title>
        <authorList>
            <person name="Perez M."/>
            <person name="Aroh O."/>
            <person name="Sun Y."/>
            <person name="Lan Y."/>
            <person name="Juniper S.K."/>
            <person name="Young C.R."/>
            <person name="Angers B."/>
            <person name="Qian P.Y."/>
        </authorList>
    </citation>
    <scope>NUCLEOTIDE SEQUENCE</scope>
    <source>
        <strain evidence="1">P08H-3</strain>
    </source>
</reference>
<proteinExistence type="predicted"/>
<dbReference type="EMBL" id="JAODUP010000611">
    <property type="protein sequence ID" value="KAK2146393.1"/>
    <property type="molecule type" value="Genomic_DNA"/>
</dbReference>